<proteinExistence type="predicted"/>
<dbReference type="EMBL" id="GBRH01255299">
    <property type="protein sequence ID" value="JAD42596.1"/>
    <property type="molecule type" value="Transcribed_RNA"/>
</dbReference>
<reference evidence="1" key="1">
    <citation type="submission" date="2014-09" db="EMBL/GenBank/DDBJ databases">
        <authorList>
            <person name="Magalhaes I.L.F."/>
            <person name="Oliveira U."/>
            <person name="Santos F.R."/>
            <person name="Vidigal T.H.D.A."/>
            <person name="Brescovit A.D."/>
            <person name="Santos A.J."/>
        </authorList>
    </citation>
    <scope>NUCLEOTIDE SEQUENCE</scope>
    <source>
        <tissue evidence="1">Shoot tissue taken approximately 20 cm above the soil surface</tissue>
    </source>
</reference>
<accession>A0A0A8ZUZ7</accession>
<reference evidence="1" key="2">
    <citation type="journal article" date="2015" name="Data Brief">
        <title>Shoot transcriptome of the giant reed, Arundo donax.</title>
        <authorList>
            <person name="Barrero R.A."/>
            <person name="Guerrero F.D."/>
            <person name="Moolhuijzen P."/>
            <person name="Goolsby J.A."/>
            <person name="Tidwell J."/>
            <person name="Bellgard S.E."/>
            <person name="Bellgard M.I."/>
        </authorList>
    </citation>
    <scope>NUCLEOTIDE SEQUENCE</scope>
    <source>
        <tissue evidence="1">Shoot tissue taken approximately 20 cm above the soil surface</tissue>
    </source>
</reference>
<protein>
    <submittedName>
        <fullName evidence="1">Uncharacterized protein</fullName>
    </submittedName>
</protein>
<organism evidence="1">
    <name type="scientific">Arundo donax</name>
    <name type="common">Giant reed</name>
    <name type="synonym">Donax arundinaceus</name>
    <dbReference type="NCBI Taxonomy" id="35708"/>
    <lineage>
        <taxon>Eukaryota</taxon>
        <taxon>Viridiplantae</taxon>
        <taxon>Streptophyta</taxon>
        <taxon>Embryophyta</taxon>
        <taxon>Tracheophyta</taxon>
        <taxon>Spermatophyta</taxon>
        <taxon>Magnoliopsida</taxon>
        <taxon>Liliopsida</taxon>
        <taxon>Poales</taxon>
        <taxon>Poaceae</taxon>
        <taxon>PACMAD clade</taxon>
        <taxon>Arundinoideae</taxon>
        <taxon>Arundineae</taxon>
        <taxon>Arundo</taxon>
    </lineage>
</organism>
<name>A0A0A8ZUZ7_ARUDO</name>
<sequence>MVTTNLSDDEGTSDY</sequence>
<evidence type="ECO:0000313" key="1">
    <source>
        <dbReference type="EMBL" id="JAD42596.1"/>
    </source>
</evidence>